<comment type="caution">
    <text evidence="2">The sequence shown here is derived from an EMBL/GenBank/DDBJ whole genome shotgun (WGS) entry which is preliminary data.</text>
</comment>
<reference evidence="3" key="1">
    <citation type="journal article" date="2019" name="Int. J. Syst. Evol. Microbiol.">
        <title>The Global Catalogue of Microorganisms (GCM) 10K type strain sequencing project: providing services to taxonomists for standard genome sequencing and annotation.</title>
        <authorList>
            <consortium name="The Broad Institute Genomics Platform"/>
            <consortium name="The Broad Institute Genome Sequencing Center for Infectious Disease"/>
            <person name="Wu L."/>
            <person name="Ma J."/>
        </authorList>
    </citation>
    <scope>NUCLEOTIDE SEQUENCE [LARGE SCALE GENOMIC DNA]</scope>
    <source>
        <strain evidence="3">CGMCC 4.7204</strain>
    </source>
</reference>
<keyword evidence="3" id="KW-1185">Reference proteome</keyword>
<dbReference type="Proteomes" id="UP001595767">
    <property type="component" value="Unassembled WGS sequence"/>
</dbReference>
<organism evidence="2 3">
    <name type="scientific">Nocardia rhizosphaerae</name>
    <dbReference type="NCBI Taxonomy" id="1691571"/>
    <lineage>
        <taxon>Bacteria</taxon>
        <taxon>Bacillati</taxon>
        <taxon>Actinomycetota</taxon>
        <taxon>Actinomycetes</taxon>
        <taxon>Mycobacteriales</taxon>
        <taxon>Nocardiaceae</taxon>
        <taxon>Nocardia</taxon>
    </lineage>
</organism>
<evidence type="ECO:0000313" key="3">
    <source>
        <dbReference type="Proteomes" id="UP001595767"/>
    </source>
</evidence>
<evidence type="ECO:0000256" key="1">
    <source>
        <dbReference type="SAM" id="SignalP"/>
    </source>
</evidence>
<accession>A0ABV8L6C1</accession>
<evidence type="ECO:0008006" key="4">
    <source>
        <dbReference type="Google" id="ProtNLM"/>
    </source>
</evidence>
<name>A0ABV8L6C1_9NOCA</name>
<gene>
    <name evidence="2" type="ORF">ACFOW8_15990</name>
</gene>
<keyword evidence="1" id="KW-0732">Signal</keyword>
<proteinExistence type="predicted"/>
<sequence length="103" mass="10495">MKRILALALAGAAATGFTIGSASAATIDAGSYPTRAACESAGKAQLHGEVLGYRCSATSPNQSTGDYYYALYLQTNDPNRPCQTGGTGSGAASVEMFCLFGTQ</sequence>
<dbReference type="RefSeq" id="WP_378551416.1">
    <property type="nucleotide sequence ID" value="NZ_JBHSBA010000007.1"/>
</dbReference>
<protein>
    <recommendedName>
        <fullName evidence="4">Secreted protein</fullName>
    </recommendedName>
</protein>
<evidence type="ECO:0000313" key="2">
    <source>
        <dbReference type="EMBL" id="MFC4126439.1"/>
    </source>
</evidence>
<dbReference type="EMBL" id="JBHSBA010000007">
    <property type="protein sequence ID" value="MFC4126439.1"/>
    <property type="molecule type" value="Genomic_DNA"/>
</dbReference>
<feature type="signal peptide" evidence="1">
    <location>
        <begin position="1"/>
        <end position="24"/>
    </location>
</feature>
<feature type="chain" id="PRO_5046988886" description="Secreted protein" evidence="1">
    <location>
        <begin position="25"/>
        <end position="103"/>
    </location>
</feature>